<name>A0A1S1V4L0_9FIRM</name>
<dbReference type="Gene3D" id="3.30.70.60">
    <property type="match status" value="1"/>
</dbReference>
<dbReference type="EMBL" id="MKIE01000009">
    <property type="protein sequence ID" value="OHW61621.1"/>
    <property type="molecule type" value="Genomic_DNA"/>
</dbReference>
<dbReference type="PANTHER" id="PTHR21011:SF1">
    <property type="entry name" value="SMALL RIBOSOMAL SUBUNIT PROTEIN BS6M"/>
    <property type="match status" value="1"/>
</dbReference>
<dbReference type="GO" id="GO:0005737">
    <property type="term" value="C:cytoplasm"/>
    <property type="evidence" value="ECO:0007669"/>
    <property type="project" value="UniProtKB-ARBA"/>
</dbReference>
<evidence type="ECO:0000256" key="1">
    <source>
        <dbReference type="ARBA" id="ARBA00009512"/>
    </source>
</evidence>
<dbReference type="Proteomes" id="UP000180254">
    <property type="component" value="Unassembled WGS sequence"/>
</dbReference>
<comment type="function">
    <text evidence="2 4">Binds together with bS18 to 16S ribosomal RNA.</text>
</comment>
<evidence type="ECO:0000256" key="2">
    <source>
        <dbReference type="ARBA" id="ARBA00035104"/>
    </source>
</evidence>
<protein>
    <recommendedName>
        <fullName evidence="3 4">Small ribosomal subunit protein bS6</fullName>
    </recommendedName>
</protein>
<dbReference type="Pfam" id="PF01250">
    <property type="entry name" value="Ribosomal_S6"/>
    <property type="match status" value="1"/>
</dbReference>
<dbReference type="STRING" id="39480.EUAN_19360"/>
<comment type="similarity">
    <text evidence="1 4">Belongs to the bacterial ribosomal protein bS6 family.</text>
</comment>
<keyword evidence="4" id="KW-0694">RNA-binding</keyword>
<keyword evidence="4" id="KW-0699">rRNA-binding</keyword>
<dbReference type="RefSeq" id="WP_071064036.1">
    <property type="nucleotide sequence ID" value="NZ_MKIE01000009.1"/>
</dbReference>
<dbReference type="NCBIfam" id="TIGR00166">
    <property type="entry name" value="S6"/>
    <property type="match status" value="1"/>
</dbReference>
<dbReference type="InterPro" id="IPR014717">
    <property type="entry name" value="Transl_elong_EF1B/ribsomal_bS6"/>
</dbReference>
<dbReference type="InterPro" id="IPR000529">
    <property type="entry name" value="Ribosomal_bS6"/>
</dbReference>
<dbReference type="SUPFAM" id="SSF54995">
    <property type="entry name" value="Ribosomal protein S6"/>
    <property type="match status" value="1"/>
</dbReference>
<gene>
    <name evidence="4 5" type="primary">rpsF</name>
    <name evidence="5" type="ORF">EUAN_19360</name>
</gene>
<accession>A0A1S1V4L0</accession>
<keyword evidence="4 5" id="KW-0689">Ribosomal protein</keyword>
<keyword evidence="6" id="KW-1185">Reference proteome</keyword>
<dbReference type="InterPro" id="IPR035980">
    <property type="entry name" value="Ribosomal_bS6_sf"/>
</dbReference>
<dbReference type="OrthoDB" id="9812702at2"/>
<evidence type="ECO:0000256" key="4">
    <source>
        <dbReference type="HAMAP-Rule" id="MF_00360"/>
    </source>
</evidence>
<dbReference type="GO" id="GO:0070181">
    <property type="term" value="F:small ribosomal subunit rRNA binding"/>
    <property type="evidence" value="ECO:0007669"/>
    <property type="project" value="TreeGrafter"/>
</dbReference>
<dbReference type="GO" id="GO:0003735">
    <property type="term" value="F:structural constituent of ribosome"/>
    <property type="evidence" value="ECO:0007669"/>
    <property type="project" value="InterPro"/>
</dbReference>
<dbReference type="HAMAP" id="MF_00360">
    <property type="entry name" value="Ribosomal_bS6"/>
    <property type="match status" value="1"/>
</dbReference>
<evidence type="ECO:0000256" key="3">
    <source>
        <dbReference type="ARBA" id="ARBA00035294"/>
    </source>
</evidence>
<dbReference type="InterPro" id="IPR020814">
    <property type="entry name" value="Ribosomal_S6_plastid/chlpt"/>
</dbReference>
<dbReference type="GO" id="GO:0006412">
    <property type="term" value="P:translation"/>
    <property type="evidence" value="ECO:0007669"/>
    <property type="project" value="UniProtKB-UniRule"/>
</dbReference>
<dbReference type="GO" id="GO:1990904">
    <property type="term" value="C:ribonucleoprotein complex"/>
    <property type="evidence" value="ECO:0007669"/>
    <property type="project" value="UniProtKB-KW"/>
</dbReference>
<reference evidence="5 6" key="1">
    <citation type="submission" date="2016-09" db="EMBL/GenBank/DDBJ databases">
        <title>Genome sequence of Eubacterium angustum.</title>
        <authorList>
            <person name="Poehlein A."/>
            <person name="Daniel R."/>
        </authorList>
    </citation>
    <scope>NUCLEOTIDE SEQUENCE [LARGE SCALE GENOMIC DNA]</scope>
    <source>
        <strain evidence="5 6">DSM 1989</strain>
    </source>
</reference>
<proteinExistence type="inferred from homology"/>
<dbReference type="PANTHER" id="PTHR21011">
    <property type="entry name" value="MITOCHONDRIAL 28S RIBOSOMAL PROTEIN S6"/>
    <property type="match status" value="1"/>
</dbReference>
<keyword evidence="4" id="KW-0687">Ribonucleoprotein</keyword>
<comment type="caution">
    <text evidence="5">The sequence shown here is derived from an EMBL/GenBank/DDBJ whole genome shotgun (WGS) entry which is preliminary data.</text>
</comment>
<dbReference type="GO" id="GO:0005840">
    <property type="term" value="C:ribosome"/>
    <property type="evidence" value="ECO:0007669"/>
    <property type="project" value="UniProtKB-KW"/>
</dbReference>
<evidence type="ECO:0000313" key="6">
    <source>
        <dbReference type="Proteomes" id="UP000180254"/>
    </source>
</evidence>
<dbReference type="CDD" id="cd00473">
    <property type="entry name" value="bS6"/>
    <property type="match status" value="1"/>
</dbReference>
<evidence type="ECO:0000313" key="5">
    <source>
        <dbReference type="EMBL" id="OHW61621.1"/>
    </source>
</evidence>
<dbReference type="AlphaFoldDB" id="A0A1S1V4L0"/>
<sequence length="94" mass="10847">MRNYEGVFIFSPQVLEENRNEIIEKLKGVIESAGSVTTLDDWGNRKLAYEINDFKEGYYTLINFEAETAVIAELERICKITDGVIRNMIINLEK</sequence>
<organism evidence="5 6">
    <name type="scientific">Andreesenia angusta</name>
    <dbReference type="NCBI Taxonomy" id="39480"/>
    <lineage>
        <taxon>Bacteria</taxon>
        <taxon>Bacillati</taxon>
        <taxon>Bacillota</taxon>
        <taxon>Tissierellia</taxon>
        <taxon>Tissierellales</taxon>
        <taxon>Gottschalkiaceae</taxon>
        <taxon>Andreesenia</taxon>
    </lineage>
</organism>